<reference evidence="6" key="1">
    <citation type="submission" date="2016-10" db="EMBL/GenBank/DDBJ databases">
        <authorList>
            <person name="Benchimol M."/>
            <person name="Almeida L.G."/>
            <person name="Vasconcelos A.T."/>
            <person name="Perreira-Neves A."/>
            <person name="Rosa I.A."/>
            <person name="Tasca T."/>
            <person name="Bogo M.R."/>
            <person name="de Souza W."/>
        </authorList>
    </citation>
    <scope>NUCLEOTIDE SEQUENCE [LARGE SCALE GENOMIC DNA]</scope>
    <source>
        <strain evidence="6">K</strain>
    </source>
</reference>
<evidence type="ECO:0000256" key="3">
    <source>
        <dbReference type="ARBA" id="ARBA00023136"/>
    </source>
</evidence>
<evidence type="ECO:0000313" key="6">
    <source>
        <dbReference type="EMBL" id="OHT04754.1"/>
    </source>
</evidence>
<feature type="transmembrane region" description="Helical" evidence="4">
    <location>
        <begin position="224"/>
        <end position="243"/>
    </location>
</feature>
<proteinExistence type="inferred from homology"/>
<comment type="caution">
    <text evidence="6">The sequence shown here is derived from an EMBL/GenBank/DDBJ whole genome shotgun (WGS) entry which is preliminary data.</text>
</comment>
<dbReference type="InterPro" id="IPR011012">
    <property type="entry name" value="Longin-like_dom_sf"/>
</dbReference>
<dbReference type="InterPro" id="IPR010908">
    <property type="entry name" value="Longin_dom"/>
</dbReference>
<name>A0A1J4K1B9_9EUKA</name>
<dbReference type="VEuPathDB" id="TrichDB:TRFO_06194"/>
<dbReference type="CDD" id="cd14824">
    <property type="entry name" value="Longin"/>
    <property type="match status" value="1"/>
</dbReference>
<dbReference type="SMART" id="SM01270">
    <property type="entry name" value="Longin"/>
    <property type="match status" value="1"/>
</dbReference>
<dbReference type="PROSITE" id="PS50859">
    <property type="entry name" value="LONGIN"/>
    <property type="match status" value="1"/>
</dbReference>
<keyword evidence="7" id="KW-1185">Reference proteome</keyword>
<dbReference type="Gene3D" id="3.30.450.50">
    <property type="entry name" value="Longin domain"/>
    <property type="match status" value="1"/>
</dbReference>
<feature type="domain" description="Longin" evidence="5">
    <location>
        <begin position="27"/>
        <end position="131"/>
    </location>
</feature>
<organism evidence="6 7">
    <name type="scientific">Tritrichomonas foetus</name>
    <dbReference type="NCBI Taxonomy" id="1144522"/>
    <lineage>
        <taxon>Eukaryota</taxon>
        <taxon>Metamonada</taxon>
        <taxon>Parabasalia</taxon>
        <taxon>Tritrichomonadida</taxon>
        <taxon>Tritrichomonadidae</taxon>
        <taxon>Tritrichomonas</taxon>
    </lineage>
</organism>
<evidence type="ECO:0000256" key="4">
    <source>
        <dbReference type="SAM" id="Phobius"/>
    </source>
</evidence>
<dbReference type="GeneID" id="94827647"/>
<dbReference type="GO" id="GO:0016020">
    <property type="term" value="C:membrane"/>
    <property type="evidence" value="ECO:0007669"/>
    <property type="project" value="UniProtKB-SubCell"/>
</dbReference>
<gene>
    <name evidence="6" type="ORF">TRFO_06194</name>
</gene>
<accession>A0A1J4K1B9</accession>
<dbReference type="EMBL" id="MLAK01000782">
    <property type="protein sequence ID" value="OHT04754.1"/>
    <property type="molecule type" value="Genomic_DNA"/>
</dbReference>
<comment type="similarity">
    <text evidence="2">Belongs to the synaptobrevin family.</text>
</comment>
<evidence type="ECO:0000259" key="5">
    <source>
        <dbReference type="PROSITE" id="PS50859"/>
    </source>
</evidence>
<sequence>MICDRGDRLFISVKMSDIEACMFKYVVIARDEVPLVNYPLDLPDIHEKTLKILKKLDTSSPFSVIEQNNFLYTASTDSNKIVFLCVCDKNVETRQVGKFLTTLKQQWTQNYGAISLTIAPGEKSDEFCPKIKEMYDSYNEKLRPSLVRAEREQHEMMEEPIVNINDPLLNNKEDSSLASIPNPFASQMYGDQESMVGSIPERFDEIEPNQNVYGFLFFFRRYRFLIMLVIGVLLLVYFAFAFYCEDFNLFKCSSNESEQ</sequence>
<dbReference type="AlphaFoldDB" id="A0A1J4K1B9"/>
<dbReference type="SUPFAM" id="SSF64356">
    <property type="entry name" value="SNARE-like"/>
    <property type="match status" value="1"/>
</dbReference>
<dbReference type="RefSeq" id="XP_068357890.1">
    <property type="nucleotide sequence ID" value="XM_068492943.1"/>
</dbReference>
<evidence type="ECO:0000256" key="2">
    <source>
        <dbReference type="ARBA" id="ARBA00008025"/>
    </source>
</evidence>
<dbReference type="OrthoDB" id="10530480at2759"/>
<comment type="subcellular location">
    <subcellularLocation>
        <location evidence="1">Membrane</location>
    </subcellularLocation>
</comment>
<keyword evidence="3 4" id="KW-0472">Membrane</keyword>
<keyword evidence="4" id="KW-1133">Transmembrane helix</keyword>
<keyword evidence="4" id="KW-0812">Transmembrane</keyword>
<evidence type="ECO:0000313" key="7">
    <source>
        <dbReference type="Proteomes" id="UP000179807"/>
    </source>
</evidence>
<dbReference type="Pfam" id="PF13774">
    <property type="entry name" value="Longin"/>
    <property type="match status" value="1"/>
</dbReference>
<dbReference type="Proteomes" id="UP000179807">
    <property type="component" value="Unassembled WGS sequence"/>
</dbReference>
<protein>
    <recommendedName>
        <fullName evidence="5">Longin domain-containing protein</fullName>
    </recommendedName>
</protein>
<evidence type="ECO:0000256" key="1">
    <source>
        <dbReference type="ARBA" id="ARBA00004370"/>
    </source>
</evidence>